<keyword evidence="4" id="KW-0176">Collagen</keyword>
<evidence type="ECO:0000256" key="4">
    <source>
        <dbReference type="ARBA" id="ARBA00023119"/>
    </source>
</evidence>
<evidence type="ECO:0000313" key="7">
    <source>
        <dbReference type="Ensembl" id="ENSACDP00005021215.1"/>
    </source>
</evidence>
<feature type="region of interest" description="Disordered" evidence="5">
    <location>
        <begin position="161"/>
        <end position="261"/>
    </location>
</feature>
<dbReference type="GO" id="GO:0005581">
    <property type="term" value="C:collagen trimer"/>
    <property type="evidence" value="ECO:0007669"/>
    <property type="project" value="UniProtKB-KW"/>
</dbReference>
<evidence type="ECO:0000256" key="3">
    <source>
        <dbReference type="ARBA" id="ARBA00022530"/>
    </source>
</evidence>
<dbReference type="InterPro" id="IPR000885">
    <property type="entry name" value="Fib_collagen_C"/>
</dbReference>
<reference evidence="7" key="2">
    <citation type="submission" date="2025-09" db="UniProtKB">
        <authorList>
            <consortium name="Ensembl"/>
        </authorList>
    </citation>
    <scope>IDENTIFICATION</scope>
</reference>
<dbReference type="GO" id="GO:0005615">
    <property type="term" value="C:extracellular space"/>
    <property type="evidence" value="ECO:0007669"/>
    <property type="project" value="TreeGrafter"/>
</dbReference>
<dbReference type="Gene3D" id="2.60.120.1000">
    <property type="match status" value="1"/>
</dbReference>
<reference evidence="7" key="1">
    <citation type="submission" date="2025-08" db="UniProtKB">
        <authorList>
            <consortium name="Ensembl"/>
        </authorList>
    </citation>
    <scope>IDENTIFICATION</scope>
</reference>
<protein>
    <recommendedName>
        <fullName evidence="6">Fibrillar collagen NC1 domain-containing protein</fullName>
    </recommendedName>
</protein>
<keyword evidence="2" id="KW-0964">Secreted</keyword>
<proteinExistence type="predicted"/>
<feature type="compositionally biased region" description="Basic and acidic residues" evidence="5">
    <location>
        <begin position="161"/>
        <end position="175"/>
    </location>
</feature>
<dbReference type="GO" id="GO:0030198">
    <property type="term" value="P:extracellular matrix organization"/>
    <property type="evidence" value="ECO:0007669"/>
    <property type="project" value="TreeGrafter"/>
</dbReference>
<comment type="subcellular location">
    <subcellularLocation>
        <location evidence="1">Secreted</location>
        <location evidence="1">Extracellular space</location>
        <location evidence="1">Extracellular matrix</location>
    </subcellularLocation>
</comment>
<dbReference type="SMART" id="SM00038">
    <property type="entry name" value="COLFI"/>
    <property type="match status" value="1"/>
</dbReference>
<dbReference type="Ensembl" id="ENSACDT00005025381.1">
    <property type="protein sequence ID" value="ENSACDP00005021215.1"/>
    <property type="gene ID" value="ENSACDG00005015372.1"/>
</dbReference>
<evidence type="ECO:0000313" key="8">
    <source>
        <dbReference type="Proteomes" id="UP000694521"/>
    </source>
</evidence>
<feature type="domain" description="Fibrillar collagen NC1" evidence="6">
    <location>
        <begin position="421"/>
        <end position="622"/>
    </location>
</feature>
<evidence type="ECO:0000256" key="5">
    <source>
        <dbReference type="SAM" id="MobiDB-lite"/>
    </source>
</evidence>
<dbReference type="PANTHER" id="PTHR24023">
    <property type="entry name" value="COLLAGEN ALPHA"/>
    <property type="match status" value="1"/>
</dbReference>
<dbReference type="InterPro" id="IPR050149">
    <property type="entry name" value="Collagen_superfamily"/>
</dbReference>
<dbReference type="Pfam" id="PF01410">
    <property type="entry name" value="COLFI"/>
    <property type="match status" value="2"/>
</dbReference>
<dbReference type="PANTHER" id="PTHR24023:SF1082">
    <property type="entry name" value="COLLAGEN TRIPLE HELIX REPEAT"/>
    <property type="match status" value="1"/>
</dbReference>
<dbReference type="PROSITE" id="PS51461">
    <property type="entry name" value="NC1_FIB"/>
    <property type="match status" value="1"/>
</dbReference>
<dbReference type="Proteomes" id="UP000694521">
    <property type="component" value="Unplaced"/>
</dbReference>
<dbReference type="AlphaFoldDB" id="A0A8B9EGF7"/>
<evidence type="ECO:0000256" key="1">
    <source>
        <dbReference type="ARBA" id="ARBA00004498"/>
    </source>
</evidence>
<feature type="region of interest" description="Disordered" evidence="5">
    <location>
        <begin position="287"/>
        <end position="410"/>
    </location>
</feature>
<evidence type="ECO:0000256" key="2">
    <source>
        <dbReference type="ARBA" id="ARBA00022525"/>
    </source>
</evidence>
<organism evidence="7 8">
    <name type="scientific">Anser cygnoides</name>
    <name type="common">Swan goose</name>
    <dbReference type="NCBI Taxonomy" id="8845"/>
    <lineage>
        <taxon>Eukaryota</taxon>
        <taxon>Metazoa</taxon>
        <taxon>Chordata</taxon>
        <taxon>Craniata</taxon>
        <taxon>Vertebrata</taxon>
        <taxon>Euteleostomi</taxon>
        <taxon>Archelosauria</taxon>
        <taxon>Archosauria</taxon>
        <taxon>Dinosauria</taxon>
        <taxon>Saurischia</taxon>
        <taxon>Theropoda</taxon>
        <taxon>Coelurosauria</taxon>
        <taxon>Aves</taxon>
        <taxon>Neognathae</taxon>
        <taxon>Galloanserae</taxon>
        <taxon>Anseriformes</taxon>
        <taxon>Anatidae</taxon>
        <taxon>Anserinae</taxon>
        <taxon>Anser</taxon>
    </lineage>
</organism>
<dbReference type="Pfam" id="PF01391">
    <property type="entry name" value="Collagen"/>
    <property type="match status" value="2"/>
</dbReference>
<accession>A0A8B9EGF7</accession>
<name>A0A8B9EGF7_ANSCY</name>
<evidence type="ECO:0000259" key="6">
    <source>
        <dbReference type="PROSITE" id="PS51461"/>
    </source>
</evidence>
<dbReference type="InterPro" id="IPR008160">
    <property type="entry name" value="Collagen"/>
</dbReference>
<keyword evidence="3" id="KW-0272">Extracellular matrix</keyword>
<dbReference type="GO" id="GO:0031012">
    <property type="term" value="C:extracellular matrix"/>
    <property type="evidence" value="ECO:0007669"/>
    <property type="project" value="TreeGrafter"/>
</dbReference>
<sequence length="623" mass="65667">MGPRVSVASPRDCRTYGGEAGGTQGCGLTPGFPFPTGPGRCQGRARGGRRAWGAGECLVLVGTLLSAPPSLAAWGHPHHIPFQARGRSCPNVLGCHSMGRRGQHHAHIHAPSLWLRLASRGLGSPRVPRDPPHHLHPDFGTRPAPFTPLSLSLLGLARSNGRERASRAPGEEGKWWVRPAPAPVPPASLCPRPLPRPRPSLPCFSSLQGPAGSPGPEGRQGEKGAKGEPGAVGAPGKTGPVGPQGLAGKQGPDGLRGLPGSVVTLSPPGIPHVPVLTSRVSPRVFSPPLQGHPGLIGLIGPPGEQGEKGDRGLPGPQGSTGQKGETGQAGPKGERGPPGPPGHPVSAPRFGARGRGEVRGGGTQQPGGPPGEVIQPLPIQLPKKSKRSIDASKLVEEEEEEEGGERAAADQAAHDYADGMEEIFGSLNSLKQEIEGMRRPMGTQDNPARTCQDLQLSHPGLPDGEYWIDPNQGCARDSFKVFCNFTAGGETCVFPSKDIEEVKMSQPLGVVQLTFLRLLSVSARQNFTYHCHRSVAWHSTTAGDHRHALRFLAANEEELSYDTSPYIKAVTDGCAARKGSSQTVLEVSTPRLEQLPLMDVRVMDFGEPSQRFGFEVGPVCFLG</sequence>
<feature type="compositionally biased region" description="Pro residues" evidence="5">
    <location>
        <begin position="180"/>
        <end position="200"/>
    </location>
</feature>
<dbReference type="GO" id="GO:0030020">
    <property type="term" value="F:extracellular matrix structural constituent conferring tensile strength"/>
    <property type="evidence" value="ECO:0007669"/>
    <property type="project" value="TreeGrafter"/>
</dbReference>
<keyword evidence="8" id="KW-1185">Reference proteome</keyword>
<feature type="compositionally biased region" description="Low complexity" evidence="5">
    <location>
        <begin position="287"/>
        <end position="304"/>
    </location>
</feature>